<evidence type="ECO:0000259" key="11">
    <source>
        <dbReference type="Pfam" id="PF00266"/>
    </source>
</evidence>
<dbReference type="Gene3D" id="3.40.640.10">
    <property type="entry name" value="Type I PLP-dependent aspartate aminotransferase-like (Major domain)"/>
    <property type="match status" value="1"/>
</dbReference>
<dbReference type="OrthoDB" id="9808002at2"/>
<dbReference type="InterPro" id="IPR000192">
    <property type="entry name" value="Aminotrans_V_dom"/>
</dbReference>
<evidence type="ECO:0000313" key="12">
    <source>
        <dbReference type="EMBL" id="STO08674.1"/>
    </source>
</evidence>
<comment type="cofactor">
    <cofactor evidence="1 10">
        <name>pyridoxal 5'-phosphate</name>
        <dbReference type="ChEBI" id="CHEBI:597326"/>
    </cofactor>
</comment>
<dbReference type="PIRSF" id="PIRSF005572">
    <property type="entry name" value="NifS"/>
    <property type="match status" value="1"/>
</dbReference>
<sequence>MNYFDHAATTPMRKEVLEAMTPYFLEQYGNPSSIHGIGRTARAALDEARRTLARFVGATPNEIVFTSGGTESDNYALFGTVEANALKGKHIITTKVEHHAVLHAMEQLERDGFDVTYVDVDETGAVSVEAVRDALRDETILVSIMYGNNEVGTIQPIAEIGELLNDHQALFHTDAVQALGTEAIDVKALGVDLLSASAHKINGPKGIGFLFIKTGVKLATRSFGGQQERKRRAGTENVPGAVGFKTAAELVMAERTERVATYKAMADALCARLDALGVKYEVNGANRLPHIVNLYLPGIELEPFLIMMDMRGVAISSGSACTAGSIEPSHVLTAMFGSSDRTQQSVRVSFGLGNSVEDVEQLAERLSEVVSTFTNGVRT</sequence>
<dbReference type="Pfam" id="PF00266">
    <property type="entry name" value="Aminotran_5"/>
    <property type="match status" value="1"/>
</dbReference>
<keyword evidence="4 12" id="KW-0808">Transferase</keyword>
<evidence type="ECO:0000256" key="3">
    <source>
        <dbReference type="ARBA" id="ARBA00012239"/>
    </source>
</evidence>
<dbReference type="FunFam" id="3.40.640.10:FF:000084">
    <property type="entry name" value="IscS-like cysteine desulfurase"/>
    <property type="match status" value="1"/>
</dbReference>
<keyword evidence="8" id="KW-0411">Iron-sulfur</keyword>
<comment type="similarity">
    <text evidence="2">Belongs to the class-V pyridoxal-phosphate-dependent aminotransferase family. NifS/IscS subfamily.</text>
</comment>
<dbReference type="AlphaFoldDB" id="A0A377FVU3"/>
<dbReference type="InterPro" id="IPR016454">
    <property type="entry name" value="Cysteine_dSase"/>
</dbReference>
<keyword evidence="7" id="KW-0408">Iron</keyword>
<accession>A0A377FVU3</accession>
<dbReference type="Proteomes" id="UP000254060">
    <property type="component" value="Unassembled WGS sequence"/>
</dbReference>
<dbReference type="GO" id="GO:0031071">
    <property type="term" value="F:cysteine desulfurase activity"/>
    <property type="evidence" value="ECO:0007669"/>
    <property type="project" value="UniProtKB-EC"/>
</dbReference>
<dbReference type="InterPro" id="IPR015424">
    <property type="entry name" value="PyrdxlP-dep_Trfase"/>
</dbReference>
<evidence type="ECO:0000256" key="6">
    <source>
        <dbReference type="ARBA" id="ARBA00022898"/>
    </source>
</evidence>
<evidence type="ECO:0000313" key="13">
    <source>
        <dbReference type="Proteomes" id="UP000254060"/>
    </source>
</evidence>
<dbReference type="InterPro" id="IPR015422">
    <property type="entry name" value="PyrdxlP-dep_Trfase_small"/>
</dbReference>
<organism evidence="12 13">
    <name type="scientific">Exiguobacterium aurantiacum</name>
    <dbReference type="NCBI Taxonomy" id="33987"/>
    <lineage>
        <taxon>Bacteria</taxon>
        <taxon>Bacillati</taxon>
        <taxon>Bacillota</taxon>
        <taxon>Bacilli</taxon>
        <taxon>Bacillales</taxon>
        <taxon>Bacillales Family XII. Incertae Sedis</taxon>
        <taxon>Exiguobacterium</taxon>
    </lineage>
</organism>
<evidence type="ECO:0000256" key="1">
    <source>
        <dbReference type="ARBA" id="ARBA00001933"/>
    </source>
</evidence>
<evidence type="ECO:0000256" key="8">
    <source>
        <dbReference type="ARBA" id="ARBA00023014"/>
    </source>
</evidence>
<dbReference type="GO" id="GO:0051536">
    <property type="term" value="F:iron-sulfur cluster binding"/>
    <property type="evidence" value="ECO:0007669"/>
    <property type="project" value="UniProtKB-KW"/>
</dbReference>
<evidence type="ECO:0000256" key="9">
    <source>
        <dbReference type="ARBA" id="ARBA00050776"/>
    </source>
</evidence>
<proteinExistence type="inferred from homology"/>
<dbReference type="PANTHER" id="PTHR11601:SF34">
    <property type="entry name" value="CYSTEINE DESULFURASE"/>
    <property type="match status" value="1"/>
</dbReference>
<evidence type="ECO:0000256" key="2">
    <source>
        <dbReference type="ARBA" id="ARBA00006490"/>
    </source>
</evidence>
<dbReference type="NCBIfam" id="NF002806">
    <property type="entry name" value="PRK02948.1"/>
    <property type="match status" value="1"/>
</dbReference>
<dbReference type="RefSeq" id="WP_029335575.1">
    <property type="nucleotide sequence ID" value="NZ_UGGP01000001.1"/>
</dbReference>
<dbReference type="InterPro" id="IPR020578">
    <property type="entry name" value="Aminotrans_V_PyrdxlP_BS"/>
</dbReference>
<dbReference type="GO" id="GO:0046872">
    <property type="term" value="F:metal ion binding"/>
    <property type="evidence" value="ECO:0007669"/>
    <property type="project" value="UniProtKB-KW"/>
</dbReference>
<name>A0A377FVU3_9BACL</name>
<protein>
    <recommendedName>
        <fullName evidence="3">cysteine desulfurase</fullName>
        <ecNumber evidence="3">2.8.1.7</ecNumber>
    </recommendedName>
</protein>
<evidence type="ECO:0000256" key="7">
    <source>
        <dbReference type="ARBA" id="ARBA00023004"/>
    </source>
</evidence>
<dbReference type="Gene3D" id="3.90.1150.10">
    <property type="entry name" value="Aspartate Aminotransferase, domain 1"/>
    <property type="match status" value="1"/>
</dbReference>
<keyword evidence="5" id="KW-0479">Metal-binding</keyword>
<comment type="catalytic activity">
    <reaction evidence="9">
        <text>(sulfur carrier)-H + L-cysteine = (sulfur carrier)-SH + L-alanine</text>
        <dbReference type="Rhea" id="RHEA:43892"/>
        <dbReference type="Rhea" id="RHEA-COMP:14737"/>
        <dbReference type="Rhea" id="RHEA-COMP:14739"/>
        <dbReference type="ChEBI" id="CHEBI:29917"/>
        <dbReference type="ChEBI" id="CHEBI:35235"/>
        <dbReference type="ChEBI" id="CHEBI:57972"/>
        <dbReference type="ChEBI" id="CHEBI:64428"/>
        <dbReference type="EC" id="2.8.1.7"/>
    </reaction>
</comment>
<gene>
    <name evidence="12" type="primary">iscS</name>
    <name evidence="12" type="ORF">NCTC13163_02049</name>
</gene>
<dbReference type="PROSITE" id="PS00595">
    <property type="entry name" value="AA_TRANSFER_CLASS_5"/>
    <property type="match status" value="1"/>
</dbReference>
<keyword evidence="6" id="KW-0663">Pyridoxal phosphate</keyword>
<dbReference type="STRING" id="1397694.GCA_000702585_02540"/>
<feature type="domain" description="Aminotransferase class V" evidence="11">
    <location>
        <begin position="3"/>
        <end position="362"/>
    </location>
</feature>
<dbReference type="EMBL" id="UGGP01000001">
    <property type="protein sequence ID" value="STO08674.1"/>
    <property type="molecule type" value="Genomic_DNA"/>
</dbReference>
<evidence type="ECO:0000256" key="5">
    <source>
        <dbReference type="ARBA" id="ARBA00022723"/>
    </source>
</evidence>
<reference evidence="12 13" key="1">
    <citation type="submission" date="2018-06" db="EMBL/GenBank/DDBJ databases">
        <authorList>
            <consortium name="Pathogen Informatics"/>
            <person name="Doyle S."/>
        </authorList>
    </citation>
    <scope>NUCLEOTIDE SEQUENCE [LARGE SCALE GENOMIC DNA]</scope>
    <source>
        <strain evidence="12 13">NCTC13163</strain>
    </source>
</reference>
<dbReference type="InterPro" id="IPR015421">
    <property type="entry name" value="PyrdxlP-dep_Trfase_major"/>
</dbReference>
<dbReference type="EC" id="2.8.1.7" evidence="3"/>
<dbReference type="PANTHER" id="PTHR11601">
    <property type="entry name" value="CYSTEINE DESULFURYLASE FAMILY MEMBER"/>
    <property type="match status" value="1"/>
</dbReference>
<dbReference type="SUPFAM" id="SSF53383">
    <property type="entry name" value="PLP-dependent transferases"/>
    <property type="match status" value="1"/>
</dbReference>
<dbReference type="Gene3D" id="1.10.260.50">
    <property type="match status" value="1"/>
</dbReference>
<evidence type="ECO:0000256" key="10">
    <source>
        <dbReference type="RuleBase" id="RU004504"/>
    </source>
</evidence>
<evidence type="ECO:0000256" key="4">
    <source>
        <dbReference type="ARBA" id="ARBA00022679"/>
    </source>
</evidence>